<dbReference type="KEGG" id="usu:LVJ78_03960"/>
<dbReference type="RefSeq" id="WP_132953645.1">
    <property type="nucleotide sequence ID" value="NZ_CBDUCQ010000004.1"/>
</dbReference>
<evidence type="ECO:0000313" key="2">
    <source>
        <dbReference type="EMBL" id="UOO80174.1"/>
    </source>
</evidence>
<dbReference type="EMBL" id="SLXE01000010">
    <property type="protein sequence ID" value="TCP06847.1"/>
    <property type="molecule type" value="Genomic_DNA"/>
</dbReference>
<dbReference type="Proteomes" id="UP000829756">
    <property type="component" value="Chromosome"/>
</dbReference>
<proteinExistence type="predicted"/>
<dbReference type="SUPFAM" id="SSF56112">
    <property type="entry name" value="Protein kinase-like (PK-like)"/>
    <property type="match status" value="1"/>
</dbReference>
<reference evidence="1 3" key="1">
    <citation type="submission" date="2019-03" db="EMBL/GenBank/DDBJ databases">
        <title>Genomic Encyclopedia of Type Strains, Phase IV (KMG-IV): sequencing the most valuable type-strain genomes for metagenomic binning, comparative biology and taxonomic classification.</title>
        <authorList>
            <person name="Goeker M."/>
        </authorList>
    </citation>
    <scope>NUCLEOTIDE SEQUENCE [LARGE SCALE GENOMIC DNA]</scope>
    <source>
        <strain evidence="1 3">DSM 17474</strain>
    </source>
</reference>
<dbReference type="InterPro" id="IPR011009">
    <property type="entry name" value="Kinase-like_dom_sf"/>
</dbReference>
<dbReference type="Proteomes" id="UP000294721">
    <property type="component" value="Unassembled WGS sequence"/>
</dbReference>
<keyword evidence="3" id="KW-1185">Reference proteome</keyword>
<evidence type="ECO:0000313" key="3">
    <source>
        <dbReference type="Proteomes" id="UP000294721"/>
    </source>
</evidence>
<reference evidence="2" key="3">
    <citation type="journal article" date="2022" name="Res Sq">
        <title>Evolution of multicellular longitudinally dividing oral cavity symbionts (Neisseriaceae).</title>
        <authorList>
            <person name="Nyongesa S."/>
            <person name="Weber P."/>
            <person name="Bernet E."/>
            <person name="Pullido F."/>
            <person name="Nieckarz M."/>
            <person name="Delaby M."/>
            <person name="Nieves C."/>
            <person name="Viehboeck T."/>
            <person name="Krause N."/>
            <person name="Rivera-Millot A."/>
            <person name="Nakamura A."/>
            <person name="Vischer N."/>
            <person name="VanNieuwenhze M."/>
            <person name="Brun Y."/>
            <person name="Cava F."/>
            <person name="Bulgheresi S."/>
            <person name="Veyrier F."/>
        </authorList>
    </citation>
    <scope>NUCLEOTIDE SEQUENCE</scope>
    <source>
        <strain evidence="2">1258/02</strain>
    </source>
</reference>
<organism evidence="2 4">
    <name type="scientific">Uruburuella suis</name>
    <dbReference type="NCBI Taxonomy" id="252130"/>
    <lineage>
        <taxon>Bacteria</taxon>
        <taxon>Pseudomonadati</taxon>
        <taxon>Pseudomonadota</taxon>
        <taxon>Betaproteobacteria</taxon>
        <taxon>Neisseriales</taxon>
        <taxon>Neisseriaceae</taxon>
        <taxon>Uruburuella</taxon>
    </lineage>
</organism>
<gene>
    <name evidence="1" type="ORF">EV680_11029</name>
    <name evidence="2" type="ORF">LVJ78_03960</name>
</gene>
<dbReference type="AlphaFoldDB" id="A0AAE9KHM4"/>
<protein>
    <recommendedName>
        <fullName evidence="5">Serine/threonine protein kinase</fullName>
    </recommendedName>
</protein>
<reference evidence="2" key="2">
    <citation type="submission" date="2021-12" db="EMBL/GenBank/DDBJ databases">
        <authorList>
            <person name="Veyrier F.J."/>
        </authorList>
    </citation>
    <scope>NUCLEOTIDE SEQUENCE</scope>
    <source>
        <strain evidence="2">1258/02</strain>
    </source>
</reference>
<sequence>MTDYSAELARILPGQTHTIARHNLPNGQIVWVRQTGKTIPQWRYSLLGFVARHLRLGALQPVPNAGGSEAIATEAARLRALAAHDIRAPRLLAESAGGLMFTHIGEHTLLHHIENSPERLDYWQQGLAAIERVHRSGQYLSQAFARNIIVCNDSQIGFIDFEDDPGRYMPLERCQSRDYLCYLQSSAVWLQKHGLLDQAAAIWRQHAAGLPAALRTPIESAIRPIGWMRHLQAGFWGNDTLRLAALAALFEQEK</sequence>
<evidence type="ECO:0000313" key="1">
    <source>
        <dbReference type="EMBL" id="TCP06847.1"/>
    </source>
</evidence>
<evidence type="ECO:0008006" key="5">
    <source>
        <dbReference type="Google" id="ProtNLM"/>
    </source>
</evidence>
<name>A0AAE9KHM4_9NEIS</name>
<dbReference type="EMBL" id="CP091507">
    <property type="protein sequence ID" value="UOO80174.1"/>
    <property type="molecule type" value="Genomic_DNA"/>
</dbReference>
<evidence type="ECO:0000313" key="4">
    <source>
        <dbReference type="Proteomes" id="UP000829756"/>
    </source>
</evidence>
<accession>A0AAE9KHM4</accession>